<dbReference type="Gene3D" id="3.40.50.1580">
    <property type="entry name" value="Nucleoside phosphorylase domain"/>
    <property type="match status" value="1"/>
</dbReference>
<feature type="domain" description="Nucleoside phosphorylase" evidence="1">
    <location>
        <begin position="140"/>
        <end position="191"/>
    </location>
</feature>
<dbReference type="Pfam" id="PF01048">
    <property type="entry name" value="PNP_UDP_1"/>
    <property type="match status" value="1"/>
</dbReference>
<accession>A0ABT1W0D3</accession>
<dbReference type="SUPFAM" id="SSF53167">
    <property type="entry name" value="Purine and uridine phosphorylases"/>
    <property type="match status" value="1"/>
</dbReference>
<keyword evidence="3" id="KW-1185">Reference proteome</keyword>
<evidence type="ECO:0000259" key="1">
    <source>
        <dbReference type="Pfam" id="PF01048"/>
    </source>
</evidence>
<organism evidence="2 3">
    <name type="scientific">Rhizosaccharibacter radicis</name>
    <dbReference type="NCBI Taxonomy" id="2782605"/>
    <lineage>
        <taxon>Bacteria</taxon>
        <taxon>Pseudomonadati</taxon>
        <taxon>Pseudomonadota</taxon>
        <taxon>Alphaproteobacteria</taxon>
        <taxon>Acetobacterales</taxon>
        <taxon>Acetobacteraceae</taxon>
        <taxon>Rhizosaccharibacter</taxon>
    </lineage>
</organism>
<dbReference type="EMBL" id="JAMZEJ010000009">
    <property type="protein sequence ID" value="MCQ8242059.1"/>
    <property type="molecule type" value="Genomic_DNA"/>
</dbReference>
<reference evidence="2 3" key="1">
    <citation type="submission" date="2022-06" db="EMBL/GenBank/DDBJ databases">
        <title>Rhizosaccharibacter gen. nov. sp. nov. KSS12, endophytic bacteria isolated from sugarcane.</title>
        <authorList>
            <person name="Pitiwittayakul N."/>
        </authorList>
    </citation>
    <scope>NUCLEOTIDE SEQUENCE [LARGE SCALE GENOMIC DNA]</scope>
    <source>
        <strain evidence="2 3">KSS12</strain>
    </source>
</reference>
<protein>
    <recommendedName>
        <fullName evidence="1">Nucleoside phosphorylase domain-containing protein</fullName>
    </recommendedName>
</protein>
<dbReference type="InterPro" id="IPR035994">
    <property type="entry name" value="Nucleoside_phosphorylase_sf"/>
</dbReference>
<proteinExistence type="predicted"/>
<dbReference type="RefSeq" id="WP_422920814.1">
    <property type="nucleotide sequence ID" value="NZ_JAMZEJ010000009.1"/>
</dbReference>
<comment type="caution">
    <text evidence="2">The sequence shown here is derived from an EMBL/GenBank/DDBJ whole genome shotgun (WGS) entry which is preliminary data.</text>
</comment>
<sequence>MADGSAATGGAATGVVTGVVTGAVAGLDAAGRPGPAAEARPGVLVGLALEARLLRPFGDRVLVEAGAVSPAGTRAALDRLLANGATALLSFGLAAGLDPRLRPGTLLVPGSVLVGETVHRVDPALHRRLGDGVGHPLLHSDGLIADPGSKARLFAATGCAALDMESGYLAAFAADRGLPFAVLRAVCDPAERCLPPAAMLPLCEGGRIDGWRIARSLLGRPRQIPALMALGRDASVARRALSERVQHVAGAGFLAA</sequence>
<gene>
    <name evidence="2" type="ORF">NFI88_14560</name>
</gene>
<dbReference type="InterPro" id="IPR000845">
    <property type="entry name" value="Nucleoside_phosphorylase_d"/>
</dbReference>
<dbReference type="Proteomes" id="UP001524547">
    <property type="component" value="Unassembled WGS sequence"/>
</dbReference>
<evidence type="ECO:0000313" key="2">
    <source>
        <dbReference type="EMBL" id="MCQ8242059.1"/>
    </source>
</evidence>
<evidence type="ECO:0000313" key="3">
    <source>
        <dbReference type="Proteomes" id="UP001524547"/>
    </source>
</evidence>
<name>A0ABT1W0D3_9PROT</name>